<evidence type="ECO:0000313" key="2">
    <source>
        <dbReference type="Proteomes" id="UP000765509"/>
    </source>
</evidence>
<accession>A0A9Q3BFB6</accession>
<sequence length="79" mass="9531">MFPVSLLKPYQLAEKELFPLRNPTPLTVPQVEQIEDKRINKDIKERRIKGKNETEYLFRYRNPVHEDEWLAESEIPDSY</sequence>
<gene>
    <name evidence="1" type="ORF">O181_003910</name>
</gene>
<organism evidence="1 2">
    <name type="scientific">Austropuccinia psidii MF-1</name>
    <dbReference type="NCBI Taxonomy" id="1389203"/>
    <lineage>
        <taxon>Eukaryota</taxon>
        <taxon>Fungi</taxon>
        <taxon>Dikarya</taxon>
        <taxon>Basidiomycota</taxon>
        <taxon>Pucciniomycotina</taxon>
        <taxon>Pucciniomycetes</taxon>
        <taxon>Pucciniales</taxon>
        <taxon>Sphaerophragmiaceae</taxon>
        <taxon>Austropuccinia</taxon>
    </lineage>
</organism>
<protein>
    <submittedName>
        <fullName evidence="1">Uncharacterized protein</fullName>
    </submittedName>
</protein>
<dbReference type="AlphaFoldDB" id="A0A9Q3BFB6"/>
<proteinExistence type="predicted"/>
<comment type="caution">
    <text evidence="1">The sequence shown here is derived from an EMBL/GenBank/DDBJ whole genome shotgun (WGS) entry which is preliminary data.</text>
</comment>
<reference evidence="1" key="1">
    <citation type="submission" date="2021-03" db="EMBL/GenBank/DDBJ databases">
        <title>Draft genome sequence of rust myrtle Austropuccinia psidii MF-1, a brazilian biotype.</title>
        <authorList>
            <person name="Quecine M.C."/>
            <person name="Pachon D.M.R."/>
            <person name="Bonatelli M.L."/>
            <person name="Correr F.H."/>
            <person name="Franceschini L.M."/>
            <person name="Leite T.F."/>
            <person name="Margarido G.R.A."/>
            <person name="Almeida C.A."/>
            <person name="Ferrarezi J.A."/>
            <person name="Labate C.A."/>
        </authorList>
    </citation>
    <scope>NUCLEOTIDE SEQUENCE</scope>
    <source>
        <strain evidence="1">MF-1</strain>
    </source>
</reference>
<dbReference type="EMBL" id="AVOT02000719">
    <property type="protein sequence ID" value="MBW0464195.1"/>
    <property type="molecule type" value="Genomic_DNA"/>
</dbReference>
<evidence type="ECO:0000313" key="1">
    <source>
        <dbReference type="EMBL" id="MBW0464195.1"/>
    </source>
</evidence>
<name>A0A9Q3BFB6_9BASI</name>
<keyword evidence="2" id="KW-1185">Reference proteome</keyword>
<dbReference type="Proteomes" id="UP000765509">
    <property type="component" value="Unassembled WGS sequence"/>
</dbReference>